<dbReference type="Pfam" id="PF02126">
    <property type="entry name" value="PTE"/>
    <property type="match status" value="1"/>
</dbReference>
<gene>
    <name evidence="6" type="ORF">caldi_06960</name>
</gene>
<dbReference type="KEGG" id="cmic:caldi_06960"/>
<reference evidence="6" key="1">
    <citation type="submission" date="2022-03" db="EMBL/GenBank/DDBJ databases">
        <title>Complete genome sequence of Caldinitratiruptor microaerophilus.</title>
        <authorList>
            <person name="Mukaiyama R."/>
            <person name="Nishiyama T."/>
            <person name="Ueda K."/>
        </authorList>
    </citation>
    <scope>NUCLEOTIDE SEQUENCE</scope>
    <source>
        <strain evidence="6">JCM 16183</strain>
    </source>
</reference>
<dbReference type="InterPro" id="IPR001559">
    <property type="entry name" value="Phosphotriesterase"/>
</dbReference>
<dbReference type="CDD" id="cd00530">
    <property type="entry name" value="PTE"/>
    <property type="match status" value="1"/>
</dbReference>
<feature type="binding site" evidence="4">
    <location>
        <position position="24"/>
    </location>
    <ligand>
        <name>Zn(2+)</name>
        <dbReference type="ChEBI" id="CHEBI:29105"/>
        <label>1</label>
    </ligand>
</feature>
<dbReference type="GO" id="GO:0008270">
    <property type="term" value="F:zinc ion binding"/>
    <property type="evidence" value="ECO:0007669"/>
    <property type="project" value="InterPro"/>
</dbReference>
<evidence type="ECO:0000256" key="5">
    <source>
        <dbReference type="PROSITE-ProRule" id="PRU00679"/>
    </source>
</evidence>
<dbReference type="AlphaFoldDB" id="A0AA35CLP3"/>
<dbReference type="PIRSF" id="PIRSF016839">
    <property type="entry name" value="PhP"/>
    <property type="match status" value="1"/>
</dbReference>
<keyword evidence="7" id="KW-1185">Reference proteome</keyword>
<feature type="binding site" evidence="4">
    <location>
        <position position="265"/>
    </location>
    <ligand>
        <name>Zn(2+)</name>
        <dbReference type="ChEBI" id="CHEBI:29105"/>
        <label>1</label>
    </ligand>
</feature>
<feature type="modified residue" description="N6-carboxylysine" evidence="3 5">
    <location>
        <position position="147"/>
    </location>
</feature>
<feature type="binding site" evidence="4">
    <location>
        <position position="180"/>
    </location>
    <ligand>
        <name>Zn(2+)</name>
        <dbReference type="ChEBI" id="CHEBI:29105"/>
        <label>2</label>
    </ligand>
</feature>
<evidence type="ECO:0000256" key="1">
    <source>
        <dbReference type="ARBA" id="ARBA00022723"/>
    </source>
</evidence>
<sequence>MPFVRTLLGDIDPEEMGVTYSHEHIVCRPPYWQEKGEDDLLLDDPVKSLEDVKRFVQAGGKTIVDATCHDYGRDVPAVAEIARQAGIHVIGTAGLNKGFLWSARRPGSDETFAEWIERLTLEELTRFVADEVEVGMEGTPYRAGQVKFGTGYNSISPLEEKVLRAVARAHHETGAPVHSHTEAGTMALEQIELLKEEGVDLRHVSFGHMDRNPDTYYHLKIAETGAYLCFDGIGKVKYYPESVRIACILELVRHGHEQQILVSGDTARKSYYRSYGNGLGLGYILEKWVPRFIEEAEKAGFDGKRLVHLFLVENPRRCFTFKKGA</sequence>
<accession>A0AA35CLP3</accession>
<dbReference type="Proteomes" id="UP001163687">
    <property type="component" value="Chromosome"/>
</dbReference>
<dbReference type="InterPro" id="IPR032466">
    <property type="entry name" value="Metal_Hydrolase"/>
</dbReference>
<dbReference type="Gene3D" id="3.20.20.140">
    <property type="entry name" value="Metal-dependent hydrolases"/>
    <property type="match status" value="1"/>
</dbReference>
<name>A0AA35CLP3_9FIRM</name>
<dbReference type="PANTHER" id="PTHR10819:SF3">
    <property type="entry name" value="PHOSPHOTRIESTERASE-RELATED PROTEIN"/>
    <property type="match status" value="1"/>
</dbReference>
<dbReference type="PROSITE" id="PS51347">
    <property type="entry name" value="PHOSPHOTRIESTERASE_2"/>
    <property type="match status" value="1"/>
</dbReference>
<protein>
    <submittedName>
        <fullName evidence="6">Phosphotriesterase</fullName>
    </submittedName>
</protein>
<dbReference type="EMBL" id="AP025628">
    <property type="protein sequence ID" value="BDG59606.1"/>
    <property type="molecule type" value="Genomic_DNA"/>
</dbReference>
<feature type="binding site" evidence="4">
    <location>
        <position position="22"/>
    </location>
    <ligand>
        <name>Zn(2+)</name>
        <dbReference type="ChEBI" id="CHEBI:29105"/>
        <label>1</label>
    </ligand>
</feature>
<organism evidence="6 7">
    <name type="scientific">Caldinitratiruptor microaerophilus</name>
    <dbReference type="NCBI Taxonomy" id="671077"/>
    <lineage>
        <taxon>Bacteria</taxon>
        <taxon>Bacillati</taxon>
        <taxon>Bacillota</taxon>
        <taxon>Clostridia</taxon>
        <taxon>Eubacteriales</taxon>
        <taxon>Symbiobacteriaceae</taxon>
        <taxon>Caldinitratiruptor</taxon>
    </lineage>
</organism>
<feature type="binding site" description="via carbamate group" evidence="4">
    <location>
        <position position="147"/>
    </location>
    <ligand>
        <name>Zn(2+)</name>
        <dbReference type="ChEBI" id="CHEBI:29105"/>
        <label>1</label>
    </ligand>
</feature>
<evidence type="ECO:0000256" key="2">
    <source>
        <dbReference type="ARBA" id="ARBA00022801"/>
    </source>
</evidence>
<proteinExistence type="inferred from homology"/>
<evidence type="ECO:0000256" key="3">
    <source>
        <dbReference type="PIRSR" id="PIRSR601559-50"/>
    </source>
</evidence>
<dbReference type="SUPFAM" id="SSF51556">
    <property type="entry name" value="Metallo-dependent hydrolases"/>
    <property type="match status" value="1"/>
</dbReference>
<evidence type="ECO:0000256" key="4">
    <source>
        <dbReference type="PIRSR" id="PIRSR601559-51"/>
    </source>
</evidence>
<dbReference type="PANTHER" id="PTHR10819">
    <property type="entry name" value="PHOSPHOTRIESTERASE-RELATED"/>
    <property type="match status" value="1"/>
</dbReference>
<evidence type="ECO:0000313" key="7">
    <source>
        <dbReference type="Proteomes" id="UP001163687"/>
    </source>
</evidence>
<evidence type="ECO:0000313" key="6">
    <source>
        <dbReference type="EMBL" id="BDG59606.1"/>
    </source>
</evidence>
<dbReference type="GO" id="GO:0016787">
    <property type="term" value="F:hydrolase activity"/>
    <property type="evidence" value="ECO:0007669"/>
    <property type="project" value="UniProtKB-KW"/>
</dbReference>
<comment type="cofactor">
    <cofactor evidence="4">
        <name>a divalent metal cation</name>
        <dbReference type="ChEBI" id="CHEBI:60240"/>
    </cofactor>
    <text evidence="4">Binds 2 divalent metal cations per subunit.</text>
</comment>
<keyword evidence="1 4" id="KW-0479">Metal-binding</keyword>
<dbReference type="RefSeq" id="WP_264843722.1">
    <property type="nucleotide sequence ID" value="NZ_AP025628.1"/>
</dbReference>
<feature type="binding site" description="via carbamate group" evidence="4">
    <location>
        <position position="147"/>
    </location>
    <ligand>
        <name>Zn(2+)</name>
        <dbReference type="ChEBI" id="CHEBI:29105"/>
        <label>2</label>
    </ligand>
</feature>
<comment type="similarity">
    <text evidence="5">Belongs to the metallo-dependent hydrolases superfamily. Phosphotriesterase family.</text>
</comment>
<feature type="binding site" evidence="4">
    <location>
        <position position="208"/>
    </location>
    <ligand>
        <name>Zn(2+)</name>
        <dbReference type="ChEBI" id="CHEBI:29105"/>
        <label>2</label>
    </ligand>
</feature>
<keyword evidence="2" id="KW-0378">Hydrolase</keyword>